<protein>
    <submittedName>
        <fullName evidence="1">Uncharacterized protein</fullName>
    </submittedName>
</protein>
<name>A0A445E5U4_ARAHY</name>
<evidence type="ECO:0000313" key="1">
    <source>
        <dbReference type="EMBL" id="RYR70797.1"/>
    </source>
</evidence>
<reference evidence="1 2" key="1">
    <citation type="submission" date="2019-01" db="EMBL/GenBank/DDBJ databases">
        <title>Sequencing of cultivated peanut Arachis hypogaea provides insights into genome evolution and oil improvement.</title>
        <authorList>
            <person name="Chen X."/>
        </authorList>
    </citation>
    <scope>NUCLEOTIDE SEQUENCE [LARGE SCALE GENOMIC DNA]</scope>
    <source>
        <strain evidence="2">cv. Fuhuasheng</strain>
        <tissue evidence="1">Leaves</tissue>
    </source>
</reference>
<accession>A0A445E5U4</accession>
<evidence type="ECO:0000313" key="2">
    <source>
        <dbReference type="Proteomes" id="UP000289738"/>
    </source>
</evidence>
<comment type="caution">
    <text evidence="1">The sequence shown here is derived from an EMBL/GenBank/DDBJ whole genome shotgun (WGS) entry which is preliminary data.</text>
</comment>
<proteinExistence type="predicted"/>
<organism evidence="1 2">
    <name type="scientific">Arachis hypogaea</name>
    <name type="common">Peanut</name>
    <dbReference type="NCBI Taxonomy" id="3818"/>
    <lineage>
        <taxon>Eukaryota</taxon>
        <taxon>Viridiplantae</taxon>
        <taxon>Streptophyta</taxon>
        <taxon>Embryophyta</taxon>
        <taxon>Tracheophyta</taxon>
        <taxon>Spermatophyta</taxon>
        <taxon>Magnoliopsida</taxon>
        <taxon>eudicotyledons</taxon>
        <taxon>Gunneridae</taxon>
        <taxon>Pentapetalae</taxon>
        <taxon>rosids</taxon>
        <taxon>fabids</taxon>
        <taxon>Fabales</taxon>
        <taxon>Fabaceae</taxon>
        <taxon>Papilionoideae</taxon>
        <taxon>50 kb inversion clade</taxon>
        <taxon>dalbergioids sensu lato</taxon>
        <taxon>Dalbergieae</taxon>
        <taxon>Pterocarpus clade</taxon>
        <taxon>Arachis</taxon>
    </lineage>
</organism>
<dbReference type="EMBL" id="SDMP01000002">
    <property type="protein sequence ID" value="RYR70797.1"/>
    <property type="molecule type" value="Genomic_DNA"/>
</dbReference>
<sequence length="122" mass="14374">MEEESCLWLVYELAKYRRWGISIEPEEPKKRKEKGNDVVMKGPKLWQWRLKMGKKREEKGVRVPGLHSSSAGTTPQNLVEWAILCWCVWKARNLFIFDQESSLPEQIPEISRKLTNELHPNP</sequence>
<gene>
    <name evidence="1" type="ORF">Ahy_A02g005102</name>
</gene>
<dbReference type="AlphaFoldDB" id="A0A445E5U4"/>
<dbReference type="Proteomes" id="UP000289738">
    <property type="component" value="Chromosome A02"/>
</dbReference>
<keyword evidence="2" id="KW-1185">Reference proteome</keyword>